<dbReference type="GO" id="GO:0003855">
    <property type="term" value="F:3-dehydroquinate dehydratase activity"/>
    <property type="evidence" value="ECO:0007669"/>
    <property type="project" value="UniProtKB-UniRule"/>
</dbReference>
<sequence length="252" mass="26873">MRTVTVRKLEIGTGRPKICVPITGREEEEILSAAREIKASPADMVEWRADWFDGISDPERIRSVLERLRNALGELPLLFTFRTSGEGGEKEIDVPAYVRLNGSAARSGMADLVDVEAFTGGGAAEEIIGEAHSAGVKVIASNHDFHQTPSQEEIISRLVKMQDMGADIAKIAVMPQSRKDVLTLLSATEEMTSEYAQIPVITMSMGALGAISRVCGETFGSAVTFGAVGRGSAPGQLGAGELETVLSILQKG</sequence>
<dbReference type="EMBL" id="DXFA01000094">
    <property type="protein sequence ID" value="HIX48401.1"/>
    <property type="molecule type" value="Genomic_DNA"/>
</dbReference>
<evidence type="ECO:0000256" key="1">
    <source>
        <dbReference type="ARBA" id="ARBA00001864"/>
    </source>
</evidence>
<keyword evidence="3 5" id="KW-0456">Lyase</keyword>
<dbReference type="PANTHER" id="PTHR43699:SF1">
    <property type="entry name" value="3-DEHYDROQUINATE DEHYDRATASE"/>
    <property type="match status" value="1"/>
</dbReference>
<feature type="binding site" evidence="5">
    <location>
        <position position="232"/>
    </location>
    <ligand>
        <name>3-dehydroquinate</name>
        <dbReference type="ChEBI" id="CHEBI:32364"/>
    </ligand>
</feature>
<comment type="similarity">
    <text evidence="5">Belongs to the type-I 3-dehydroquinase family.</text>
</comment>
<dbReference type="AlphaFoldDB" id="A0A9D2ATE8"/>
<dbReference type="FunFam" id="3.20.20.70:FF:000047">
    <property type="entry name" value="3-dehydroquinate dehydratase"/>
    <property type="match status" value="1"/>
</dbReference>
<dbReference type="GO" id="GO:0009423">
    <property type="term" value="P:chorismate biosynthetic process"/>
    <property type="evidence" value="ECO:0007669"/>
    <property type="project" value="UniProtKB-UniRule"/>
</dbReference>
<dbReference type="InterPro" id="IPR050146">
    <property type="entry name" value="Type-I_3-dehydroquinase"/>
</dbReference>
<feature type="active site" description="Proton donor/acceptor" evidence="5">
    <location>
        <position position="143"/>
    </location>
</feature>
<comment type="caution">
    <text evidence="6">The sequence shown here is derived from an EMBL/GenBank/DDBJ whole genome shotgun (WGS) entry which is preliminary data.</text>
</comment>
<feature type="binding site" evidence="5">
    <location>
        <position position="213"/>
    </location>
    <ligand>
        <name>3-dehydroquinate</name>
        <dbReference type="ChEBI" id="CHEBI:32364"/>
    </ligand>
</feature>
<dbReference type="EC" id="4.2.1.10" evidence="5"/>
<name>A0A9D2ATE8_9FIRM</name>
<comment type="caution">
    <text evidence="5">Lacks conserved residue(s) required for the propagation of feature annotation.</text>
</comment>
<keyword evidence="4 5" id="KW-0704">Schiff base</keyword>
<dbReference type="InterPro" id="IPR001381">
    <property type="entry name" value="DHquinase_I"/>
</dbReference>
<feature type="binding site" evidence="5">
    <location>
        <begin position="46"/>
        <end position="48"/>
    </location>
    <ligand>
        <name>3-dehydroquinate</name>
        <dbReference type="ChEBI" id="CHEBI:32364"/>
    </ligand>
</feature>
<accession>A0A9D2ATE8</accession>
<reference evidence="6" key="2">
    <citation type="submission" date="2021-04" db="EMBL/GenBank/DDBJ databases">
        <authorList>
            <person name="Gilroy R."/>
        </authorList>
    </citation>
    <scope>NUCLEOTIDE SEQUENCE</scope>
    <source>
        <strain evidence="6">ChiSjej5B23-15282</strain>
    </source>
</reference>
<dbReference type="Proteomes" id="UP000824243">
    <property type="component" value="Unassembled WGS sequence"/>
</dbReference>
<dbReference type="HAMAP" id="MF_00214">
    <property type="entry name" value="AroD"/>
    <property type="match status" value="1"/>
</dbReference>
<dbReference type="GO" id="GO:0008652">
    <property type="term" value="P:amino acid biosynthetic process"/>
    <property type="evidence" value="ECO:0007669"/>
    <property type="project" value="UniProtKB-KW"/>
</dbReference>
<evidence type="ECO:0000313" key="7">
    <source>
        <dbReference type="Proteomes" id="UP000824243"/>
    </source>
</evidence>
<dbReference type="Gene3D" id="3.20.20.70">
    <property type="entry name" value="Aldolase class I"/>
    <property type="match status" value="1"/>
</dbReference>
<dbReference type="GO" id="GO:0009073">
    <property type="term" value="P:aromatic amino acid family biosynthetic process"/>
    <property type="evidence" value="ECO:0007669"/>
    <property type="project" value="UniProtKB-KW"/>
</dbReference>
<keyword evidence="2 5" id="KW-0057">Aromatic amino acid biosynthesis</keyword>
<dbReference type="GO" id="GO:0046279">
    <property type="term" value="P:3,4-dihydroxybenzoate biosynthetic process"/>
    <property type="evidence" value="ECO:0007669"/>
    <property type="project" value="TreeGrafter"/>
</dbReference>
<evidence type="ECO:0000256" key="5">
    <source>
        <dbReference type="HAMAP-Rule" id="MF_00214"/>
    </source>
</evidence>
<feature type="active site" description="Schiff-base intermediate with substrate" evidence="5">
    <location>
        <position position="170"/>
    </location>
</feature>
<dbReference type="InterPro" id="IPR013785">
    <property type="entry name" value="Aldolase_TIM"/>
</dbReference>
<dbReference type="CDD" id="cd00502">
    <property type="entry name" value="DHQase_I"/>
    <property type="match status" value="1"/>
</dbReference>
<evidence type="ECO:0000256" key="4">
    <source>
        <dbReference type="ARBA" id="ARBA00023270"/>
    </source>
</evidence>
<feature type="binding site" evidence="5">
    <location>
        <position position="82"/>
    </location>
    <ligand>
        <name>3-dehydroquinate</name>
        <dbReference type="ChEBI" id="CHEBI:32364"/>
    </ligand>
</feature>
<gene>
    <name evidence="5 6" type="primary">aroD</name>
    <name evidence="6" type="ORF">H9981_05235</name>
</gene>
<feature type="binding site" evidence="5">
    <location>
        <position position="236"/>
    </location>
    <ligand>
        <name>3-dehydroquinate</name>
        <dbReference type="ChEBI" id="CHEBI:32364"/>
    </ligand>
</feature>
<evidence type="ECO:0000313" key="6">
    <source>
        <dbReference type="EMBL" id="HIX48401.1"/>
    </source>
</evidence>
<comment type="catalytic activity">
    <reaction evidence="1 5">
        <text>3-dehydroquinate = 3-dehydroshikimate + H2O</text>
        <dbReference type="Rhea" id="RHEA:21096"/>
        <dbReference type="ChEBI" id="CHEBI:15377"/>
        <dbReference type="ChEBI" id="CHEBI:16630"/>
        <dbReference type="ChEBI" id="CHEBI:32364"/>
        <dbReference type="EC" id="4.2.1.10"/>
    </reaction>
</comment>
<dbReference type="SUPFAM" id="SSF51569">
    <property type="entry name" value="Aldolase"/>
    <property type="match status" value="1"/>
</dbReference>
<evidence type="ECO:0000256" key="2">
    <source>
        <dbReference type="ARBA" id="ARBA00023141"/>
    </source>
</evidence>
<comment type="function">
    <text evidence="5">Involved in the third step of the chorismate pathway, which leads to the biosynthesis of aromatic amino acids. Catalyzes the cis-dehydration of 3-dehydroquinate (DHQ) and introduces the first double bond of the aromatic ring to yield 3-dehydroshikimate.</text>
</comment>
<dbReference type="NCBIfam" id="TIGR01093">
    <property type="entry name" value="aroD"/>
    <property type="match status" value="1"/>
</dbReference>
<keyword evidence="5" id="KW-0028">Amino-acid biosynthesis</keyword>
<comment type="pathway">
    <text evidence="5">Metabolic intermediate biosynthesis; chorismate biosynthesis; chorismate from D-erythrose 4-phosphate and phosphoenolpyruvate: step 3/7.</text>
</comment>
<comment type="subunit">
    <text evidence="5">Homodimer.</text>
</comment>
<proteinExistence type="inferred from homology"/>
<evidence type="ECO:0000256" key="3">
    <source>
        <dbReference type="ARBA" id="ARBA00023239"/>
    </source>
</evidence>
<reference evidence="6" key="1">
    <citation type="journal article" date="2021" name="PeerJ">
        <title>Extensive microbial diversity within the chicken gut microbiome revealed by metagenomics and culture.</title>
        <authorList>
            <person name="Gilroy R."/>
            <person name="Ravi A."/>
            <person name="Getino M."/>
            <person name="Pursley I."/>
            <person name="Horton D.L."/>
            <person name="Alikhan N.F."/>
            <person name="Baker D."/>
            <person name="Gharbi K."/>
            <person name="Hall N."/>
            <person name="Watson M."/>
            <person name="Adriaenssens E.M."/>
            <person name="Foster-Nyarko E."/>
            <person name="Jarju S."/>
            <person name="Secka A."/>
            <person name="Antonio M."/>
            <person name="Oren A."/>
            <person name="Chaudhuri R.R."/>
            <person name="La Ragione R."/>
            <person name="Hildebrand F."/>
            <person name="Pallen M.J."/>
        </authorList>
    </citation>
    <scope>NUCLEOTIDE SEQUENCE</scope>
    <source>
        <strain evidence="6">ChiSjej5B23-15282</strain>
    </source>
</reference>
<dbReference type="Pfam" id="PF01487">
    <property type="entry name" value="DHquinase_I"/>
    <property type="match status" value="1"/>
</dbReference>
<organism evidence="6 7">
    <name type="scientific">Candidatus Mediterraneibacter caccavium</name>
    <dbReference type="NCBI Taxonomy" id="2838661"/>
    <lineage>
        <taxon>Bacteria</taxon>
        <taxon>Bacillati</taxon>
        <taxon>Bacillota</taxon>
        <taxon>Clostridia</taxon>
        <taxon>Lachnospirales</taxon>
        <taxon>Lachnospiraceae</taxon>
        <taxon>Mediterraneibacter</taxon>
    </lineage>
</organism>
<dbReference type="PANTHER" id="PTHR43699">
    <property type="entry name" value="3-DEHYDROQUINATE DEHYDRATASE"/>
    <property type="match status" value="1"/>
</dbReference>
<protein>
    <recommendedName>
        <fullName evidence="5">3-dehydroquinate dehydratase</fullName>
        <shortName evidence="5">3-dehydroquinase</shortName>
        <ecNumber evidence="5">4.2.1.10</ecNumber>
    </recommendedName>
    <alternativeName>
        <fullName evidence="5">Type I DHQase</fullName>
    </alternativeName>
    <alternativeName>
        <fullName evidence="5">Type I dehydroquinase</fullName>
        <shortName evidence="5">DHQ1</shortName>
    </alternativeName>
</protein>